<accession>A0A0K2T5E0</accession>
<evidence type="ECO:0000256" key="1">
    <source>
        <dbReference type="SAM" id="Phobius"/>
    </source>
</evidence>
<dbReference type="Pfam" id="PF13632">
    <property type="entry name" value="Glyco_trans_2_3"/>
    <property type="match status" value="1"/>
</dbReference>
<dbReference type="InterPro" id="IPR027389">
    <property type="entry name" value="B_mannosylTrfase_Bre-3/Egh"/>
</dbReference>
<keyword evidence="1" id="KW-1133">Transmembrane helix</keyword>
<keyword evidence="1" id="KW-0812">Transmembrane</keyword>
<dbReference type="AlphaFoldDB" id="A0A0K2T5E0"/>
<dbReference type="OrthoDB" id="3971593at2759"/>
<dbReference type="GeneID" id="121123768"/>
<feature type="transmembrane region" description="Helical" evidence="1">
    <location>
        <begin position="12"/>
        <end position="32"/>
    </location>
</feature>
<dbReference type="PANTHER" id="PTHR16779:SF1">
    <property type="entry name" value="BETA-1,4-MANNOSYLTRANSFERASE EGH"/>
    <property type="match status" value="1"/>
</dbReference>
<keyword evidence="1" id="KW-0472">Membrane</keyword>
<dbReference type="CTD" id="31239"/>
<dbReference type="PANTHER" id="PTHR16779">
    <property type="entry name" value="BETA-1,4-MANNOSYLTRANSFERASE EGH"/>
    <property type="match status" value="1"/>
</dbReference>
<dbReference type="EMBL" id="HACA01003933">
    <property type="protein sequence ID" value="CDW21294.1"/>
    <property type="molecule type" value="Transcribed_RNA"/>
</dbReference>
<organism evidence="3">
    <name type="scientific">Lepeophtheirus salmonis</name>
    <name type="common">Salmon louse</name>
    <name type="synonym">Caligus salmonis</name>
    <dbReference type="NCBI Taxonomy" id="72036"/>
    <lineage>
        <taxon>Eukaryota</taxon>
        <taxon>Metazoa</taxon>
        <taxon>Ecdysozoa</taxon>
        <taxon>Arthropoda</taxon>
        <taxon>Crustacea</taxon>
        <taxon>Multicrustacea</taxon>
        <taxon>Hexanauplia</taxon>
        <taxon>Copepoda</taxon>
        <taxon>Siphonostomatoida</taxon>
        <taxon>Caligidae</taxon>
        <taxon>Lepeophtheirus</taxon>
    </lineage>
</organism>
<dbReference type="InterPro" id="IPR029044">
    <property type="entry name" value="Nucleotide-diphossugar_trans"/>
</dbReference>
<name>A0A0K2T5E0_LEPSM</name>
<dbReference type="InterPro" id="IPR001173">
    <property type="entry name" value="Glyco_trans_2-like"/>
</dbReference>
<feature type="transmembrane region" description="Helical" evidence="1">
    <location>
        <begin position="357"/>
        <end position="381"/>
    </location>
</feature>
<feature type="domain" description="Glycosyltransferase 2-like" evidence="2">
    <location>
        <begin position="187"/>
        <end position="389"/>
    </location>
</feature>
<sequence>MSYSINSHGAHIVHCCLYFSWIIFFSYMSGALGGHNVNEKPDPWVTYGTLLTCVLMLLRFVSFSTLPQTLFTLIGLVRFNAFPPNVTLKDSLLNSPFLCVRVVTRGLYPQLVKKTVEENMSIIKSVGVNDFMIEVVTDTKIGLQENTHLREIVVPSSYITKSGALNKARALQYCLEDDVNNLEDHMWIVHLDEETLLTPNSVKGILKFTRNGQHDFGQGLIIYARNPPRLKTTWDTIQNRICTVADSFRVSDDMGKLRCQLKIFNKPLFGWKGSYVVSRVGSERRVGFDNGPEGSKAEDCYFGILAMSQGYSFDFIEGEMLEKSPFTFLDFFRQRKRWMQGIYLVVTSSKISFRARIILGISLFSWLTMPLSASNIFLSAIFPMSISPLADSVLAFLGANGLYMYFYGFLKQYPIRRYSLARLLLFIPEILIASTVSIIAENIAILSIWSGDWYGFYIVQKETCDEDFEV</sequence>
<evidence type="ECO:0000259" key="2">
    <source>
        <dbReference type="Pfam" id="PF13632"/>
    </source>
</evidence>
<proteinExistence type="predicted"/>
<dbReference type="GO" id="GO:0005737">
    <property type="term" value="C:cytoplasm"/>
    <property type="evidence" value="ECO:0007669"/>
    <property type="project" value="TreeGrafter"/>
</dbReference>
<evidence type="ECO:0000313" key="3">
    <source>
        <dbReference type="EMBL" id="CDW21294.1"/>
    </source>
</evidence>
<dbReference type="SUPFAM" id="SSF53448">
    <property type="entry name" value="Nucleotide-diphospho-sugar transferases"/>
    <property type="match status" value="1"/>
</dbReference>
<feature type="transmembrane region" description="Helical" evidence="1">
    <location>
        <begin position="422"/>
        <end position="449"/>
    </location>
</feature>
<reference evidence="3" key="1">
    <citation type="submission" date="2014-05" db="EMBL/GenBank/DDBJ databases">
        <authorList>
            <person name="Chronopoulou M."/>
        </authorList>
    </citation>
    <scope>NUCLEOTIDE SEQUENCE</scope>
    <source>
        <tissue evidence="3">Whole organism</tissue>
    </source>
</reference>
<feature type="transmembrane region" description="Helical" evidence="1">
    <location>
        <begin position="44"/>
        <end position="61"/>
    </location>
</feature>
<dbReference type="KEGG" id="lsm:121123768"/>
<protein>
    <recommendedName>
        <fullName evidence="2">Glycosyltransferase 2-like domain-containing protein</fullName>
    </recommendedName>
</protein>
<dbReference type="RefSeq" id="XP_040574834.1">
    <property type="nucleotide sequence ID" value="XM_040718900.2"/>
</dbReference>
<dbReference type="GO" id="GO:0019187">
    <property type="term" value="F:beta-1,4-mannosyltransferase activity"/>
    <property type="evidence" value="ECO:0007669"/>
    <property type="project" value="InterPro"/>
</dbReference>
<feature type="transmembrane region" description="Helical" evidence="1">
    <location>
        <begin position="393"/>
        <end position="410"/>
    </location>
</feature>